<name>A0A919VTQ8_9ACTN</name>
<feature type="compositionally biased region" description="Low complexity" evidence="1">
    <location>
        <begin position="226"/>
        <end position="239"/>
    </location>
</feature>
<keyword evidence="2" id="KW-0472">Membrane</keyword>
<dbReference type="InterPro" id="IPR038750">
    <property type="entry name" value="YczE/YyaS-like"/>
</dbReference>
<evidence type="ECO:0000256" key="2">
    <source>
        <dbReference type="SAM" id="Phobius"/>
    </source>
</evidence>
<accession>A0A919VTQ8</accession>
<comment type="caution">
    <text evidence="3">The sequence shown here is derived from an EMBL/GenBank/DDBJ whole genome shotgun (WGS) entry which is preliminary data.</text>
</comment>
<keyword evidence="2" id="KW-0812">Transmembrane</keyword>
<feature type="transmembrane region" description="Helical" evidence="2">
    <location>
        <begin position="166"/>
        <end position="188"/>
    </location>
</feature>
<organism evidence="3 4">
    <name type="scientific">Actinoplanes auranticolor</name>
    <dbReference type="NCBI Taxonomy" id="47988"/>
    <lineage>
        <taxon>Bacteria</taxon>
        <taxon>Bacillati</taxon>
        <taxon>Actinomycetota</taxon>
        <taxon>Actinomycetes</taxon>
        <taxon>Micromonosporales</taxon>
        <taxon>Micromonosporaceae</taxon>
        <taxon>Actinoplanes</taxon>
    </lineage>
</organism>
<feature type="transmembrane region" description="Helical" evidence="2">
    <location>
        <begin position="21"/>
        <end position="38"/>
    </location>
</feature>
<keyword evidence="2" id="KW-1133">Transmembrane helix</keyword>
<gene>
    <name evidence="3" type="ORF">Aau02nite_81580</name>
</gene>
<keyword evidence="4" id="KW-1185">Reference proteome</keyword>
<feature type="transmembrane region" description="Helical" evidence="2">
    <location>
        <begin position="83"/>
        <end position="104"/>
    </location>
</feature>
<dbReference type="PANTHER" id="PTHR40078">
    <property type="entry name" value="INTEGRAL MEMBRANE PROTEIN-RELATED"/>
    <property type="match status" value="1"/>
</dbReference>
<evidence type="ECO:0000313" key="3">
    <source>
        <dbReference type="EMBL" id="GIM78579.1"/>
    </source>
</evidence>
<feature type="transmembrane region" description="Helical" evidence="2">
    <location>
        <begin position="58"/>
        <end position="76"/>
    </location>
</feature>
<dbReference type="RefSeq" id="WP_246595814.1">
    <property type="nucleotide sequence ID" value="NZ_BAABEA010000026.1"/>
</dbReference>
<dbReference type="EMBL" id="BOQL01000075">
    <property type="protein sequence ID" value="GIM78579.1"/>
    <property type="molecule type" value="Genomic_DNA"/>
</dbReference>
<dbReference type="AlphaFoldDB" id="A0A919VTQ8"/>
<dbReference type="Pfam" id="PF19700">
    <property type="entry name" value="DUF6198"/>
    <property type="match status" value="1"/>
</dbReference>
<protein>
    <submittedName>
        <fullName evidence="3">Membrane protein</fullName>
    </submittedName>
</protein>
<sequence length="249" mass="25480">MSRLSNLVPAGARLPRRVSQLFAGLVLYGISMAFMVESDLGLNPWDVFHQGVSKATGISFGWVVLLTGIPVLLLWIPLRQRPGFGTIANLVVVGFAADAALAVLTPGESMAMRITYLVVGIALNGVATAMYIGARFGPGPRDGLMTGIVNRWPRLSIRVVRTSIEVLVLGIGVLLGGTIGFGTVAYALGIGPLVQLFMPAFAVPAADAPAADAPAAHAPAAHASAADAPAAATEAEPQAGSPQVAPAVA</sequence>
<dbReference type="PANTHER" id="PTHR40078:SF1">
    <property type="entry name" value="INTEGRAL MEMBRANE PROTEIN"/>
    <property type="match status" value="1"/>
</dbReference>
<reference evidence="3" key="1">
    <citation type="submission" date="2021-03" db="EMBL/GenBank/DDBJ databases">
        <title>Whole genome shotgun sequence of Actinoplanes auranticolor NBRC 12245.</title>
        <authorList>
            <person name="Komaki H."/>
            <person name="Tamura T."/>
        </authorList>
    </citation>
    <scope>NUCLEOTIDE SEQUENCE</scope>
    <source>
        <strain evidence="3">NBRC 12245</strain>
    </source>
</reference>
<feature type="transmembrane region" description="Helical" evidence="2">
    <location>
        <begin position="110"/>
        <end position="132"/>
    </location>
</feature>
<feature type="region of interest" description="Disordered" evidence="1">
    <location>
        <begin position="226"/>
        <end position="249"/>
    </location>
</feature>
<dbReference type="Proteomes" id="UP000681340">
    <property type="component" value="Unassembled WGS sequence"/>
</dbReference>
<proteinExistence type="predicted"/>
<evidence type="ECO:0000313" key="4">
    <source>
        <dbReference type="Proteomes" id="UP000681340"/>
    </source>
</evidence>
<evidence type="ECO:0000256" key="1">
    <source>
        <dbReference type="SAM" id="MobiDB-lite"/>
    </source>
</evidence>